<sequence length="116" mass="13330">MWEGYAKKHGMDVVGLLCPNEEKNSRMAAKPLRMSHIIVDREPASKPRNIRCVEKVVLEDRIRNIRNIPAKIGIIIGSVEFIIHEHKYRKITARWVSKLREEIHAVGSLLPLADDI</sequence>
<protein>
    <submittedName>
        <fullName evidence="1">Uncharacterized protein</fullName>
    </submittedName>
</protein>
<dbReference type="EMBL" id="JABFTP020000001">
    <property type="protein sequence ID" value="KAL3266269.1"/>
    <property type="molecule type" value="Genomic_DNA"/>
</dbReference>
<gene>
    <name evidence="1" type="ORF">HHI36_010449</name>
</gene>
<organism evidence="1 2">
    <name type="scientific">Cryptolaemus montrouzieri</name>
    <dbReference type="NCBI Taxonomy" id="559131"/>
    <lineage>
        <taxon>Eukaryota</taxon>
        <taxon>Metazoa</taxon>
        <taxon>Ecdysozoa</taxon>
        <taxon>Arthropoda</taxon>
        <taxon>Hexapoda</taxon>
        <taxon>Insecta</taxon>
        <taxon>Pterygota</taxon>
        <taxon>Neoptera</taxon>
        <taxon>Endopterygota</taxon>
        <taxon>Coleoptera</taxon>
        <taxon>Polyphaga</taxon>
        <taxon>Cucujiformia</taxon>
        <taxon>Coccinelloidea</taxon>
        <taxon>Coccinellidae</taxon>
        <taxon>Scymninae</taxon>
        <taxon>Scymnini</taxon>
        <taxon>Cryptolaemus</taxon>
    </lineage>
</organism>
<proteinExistence type="predicted"/>
<name>A0ABD2MIT3_9CUCU</name>
<dbReference type="Proteomes" id="UP001516400">
    <property type="component" value="Unassembled WGS sequence"/>
</dbReference>
<evidence type="ECO:0000313" key="1">
    <source>
        <dbReference type="EMBL" id="KAL3266269.1"/>
    </source>
</evidence>
<keyword evidence="2" id="KW-1185">Reference proteome</keyword>
<dbReference type="AlphaFoldDB" id="A0ABD2MIT3"/>
<comment type="caution">
    <text evidence="1">The sequence shown here is derived from an EMBL/GenBank/DDBJ whole genome shotgun (WGS) entry which is preliminary data.</text>
</comment>
<evidence type="ECO:0000313" key="2">
    <source>
        <dbReference type="Proteomes" id="UP001516400"/>
    </source>
</evidence>
<reference evidence="1 2" key="1">
    <citation type="journal article" date="2021" name="BMC Biol.">
        <title>Horizontally acquired antibacterial genes associated with adaptive radiation of ladybird beetles.</title>
        <authorList>
            <person name="Li H.S."/>
            <person name="Tang X.F."/>
            <person name="Huang Y.H."/>
            <person name="Xu Z.Y."/>
            <person name="Chen M.L."/>
            <person name="Du X.Y."/>
            <person name="Qiu B.Y."/>
            <person name="Chen P.T."/>
            <person name="Zhang W."/>
            <person name="Slipinski A."/>
            <person name="Escalona H.E."/>
            <person name="Waterhouse R.M."/>
            <person name="Zwick A."/>
            <person name="Pang H."/>
        </authorList>
    </citation>
    <scope>NUCLEOTIDE SEQUENCE [LARGE SCALE GENOMIC DNA]</scope>
    <source>
        <strain evidence="1">SYSU2018</strain>
    </source>
</reference>
<accession>A0ABD2MIT3</accession>